<gene>
    <name evidence="3" type="ORF">J1M35_03305</name>
</gene>
<dbReference type="Gene3D" id="2.40.160.20">
    <property type="match status" value="1"/>
</dbReference>
<evidence type="ECO:0000256" key="1">
    <source>
        <dbReference type="ARBA" id="ARBA00004442"/>
    </source>
</evidence>
<protein>
    <submittedName>
        <fullName evidence="3">OmpW family protein</fullName>
    </submittedName>
</protein>
<organism evidence="3 4">
    <name type="scientific">Ottowia testudinis</name>
    <dbReference type="NCBI Taxonomy" id="2816950"/>
    <lineage>
        <taxon>Bacteria</taxon>
        <taxon>Pseudomonadati</taxon>
        <taxon>Pseudomonadota</taxon>
        <taxon>Betaproteobacteria</taxon>
        <taxon>Burkholderiales</taxon>
        <taxon>Comamonadaceae</taxon>
        <taxon>Ottowia</taxon>
    </lineage>
</organism>
<accession>A0A975CIZ0</accession>
<feature type="signal peptide" evidence="2">
    <location>
        <begin position="1"/>
        <end position="21"/>
    </location>
</feature>
<dbReference type="GO" id="GO:0055085">
    <property type="term" value="P:transmembrane transport"/>
    <property type="evidence" value="ECO:0007669"/>
    <property type="project" value="TreeGrafter"/>
</dbReference>
<dbReference type="PANTHER" id="PTHR36920:SF1">
    <property type="entry name" value="OUTER MEMBRANE PROTEIN W"/>
    <property type="match status" value="1"/>
</dbReference>
<dbReference type="InterPro" id="IPR011250">
    <property type="entry name" value="OMP/PagP_B-barrel"/>
</dbReference>
<dbReference type="GO" id="GO:0009279">
    <property type="term" value="C:cell outer membrane"/>
    <property type="evidence" value="ECO:0007669"/>
    <property type="project" value="UniProtKB-SubCell"/>
</dbReference>
<dbReference type="EMBL" id="CP071796">
    <property type="protein sequence ID" value="QTD45956.1"/>
    <property type="molecule type" value="Genomic_DNA"/>
</dbReference>
<dbReference type="AlphaFoldDB" id="A0A975CIZ0"/>
<dbReference type="PANTHER" id="PTHR36920">
    <property type="match status" value="1"/>
</dbReference>
<keyword evidence="4" id="KW-1185">Reference proteome</keyword>
<dbReference type="Pfam" id="PF03922">
    <property type="entry name" value="OmpW"/>
    <property type="match status" value="1"/>
</dbReference>
<dbReference type="RefSeq" id="WP_208009800.1">
    <property type="nucleotide sequence ID" value="NZ_CP071796.1"/>
</dbReference>
<evidence type="ECO:0000256" key="2">
    <source>
        <dbReference type="SAM" id="SignalP"/>
    </source>
</evidence>
<sequence length="199" mass="21231">MKKSALLLAVLASLTGTAALAQTSGDSPWLVRLRAVHLDSANKDSTGLGLWVNNKTIPEVDISYFFTPNIAAELILTYPQKHTVYAKDASIGSLKHLPPTLTLQYHFTNSTPFTPYVGAGVNYTRFGSVNLLGGAADVKRNSFGPALQIGASYALSKNLSINVDVKKVWIKTDVYAGGAKAGSFKVDPVLVGVGLGYRF</sequence>
<dbReference type="Proteomes" id="UP000663903">
    <property type="component" value="Chromosome"/>
</dbReference>
<dbReference type="SUPFAM" id="SSF56925">
    <property type="entry name" value="OMPA-like"/>
    <property type="match status" value="1"/>
</dbReference>
<feature type="chain" id="PRO_5037869057" evidence="2">
    <location>
        <begin position="22"/>
        <end position="199"/>
    </location>
</feature>
<name>A0A975CIZ0_9BURK</name>
<evidence type="ECO:0000313" key="3">
    <source>
        <dbReference type="EMBL" id="QTD45956.1"/>
    </source>
</evidence>
<dbReference type="KEGG" id="otd:J1M35_03305"/>
<evidence type="ECO:0000313" key="4">
    <source>
        <dbReference type="Proteomes" id="UP000663903"/>
    </source>
</evidence>
<comment type="subcellular location">
    <subcellularLocation>
        <location evidence="1">Cell outer membrane</location>
    </subcellularLocation>
</comment>
<dbReference type="InterPro" id="IPR005618">
    <property type="entry name" value="OMPW"/>
</dbReference>
<reference evidence="3" key="1">
    <citation type="submission" date="2021-03" db="EMBL/GenBank/DDBJ databases">
        <title>Ottowia sp. 27C isolated from the cloaca of a Giant Asian pond turtle (Heosemys grandis).</title>
        <authorList>
            <person name="Spergser J."/>
            <person name="Busse H.-J."/>
        </authorList>
    </citation>
    <scope>NUCLEOTIDE SEQUENCE</scope>
    <source>
        <strain evidence="3">27C</strain>
    </source>
</reference>
<proteinExistence type="predicted"/>
<keyword evidence="2" id="KW-0732">Signal</keyword>